<protein>
    <recommendedName>
        <fullName evidence="7">mitogen-activated protein kinase kinase</fullName>
        <ecNumber evidence="7">2.7.12.2</ecNumber>
    </recommendedName>
</protein>
<comment type="catalytic activity">
    <reaction evidence="9">
        <text>L-threonyl-[protein] + ATP = O-phospho-L-threonyl-[protein] + ADP + H(+)</text>
        <dbReference type="Rhea" id="RHEA:46608"/>
        <dbReference type="Rhea" id="RHEA-COMP:11060"/>
        <dbReference type="Rhea" id="RHEA-COMP:11605"/>
        <dbReference type="ChEBI" id="CHEBI:15378"/>
        <dbReference type="ChEBI" id="CHEBI:30013"/>
        <dbReference type="ChEBI" id="CHEBI:30616"/>
        <dbReference type="ChEBI" id="CHEBI:61977"/>
        <dbReference type="ChEBI" id="CHEBI:456216"/>
        <dbReference type="EC" id="2.7.12.2"/>
    </reaction>
</comment>
<feature type="binding site" evidence="11">
    <location>
        <position position="87"/>
    </location>
    <ligand>
        <name>ATP</name>
        <dbReference type="ChEBI" id="CHEBI:30616"/>
    </ligand>
</feature>
<name>A0A6V1SQ10_HETAK</name>
<dbReference type="Gene3D" id="3.30.200.20">
    <property type="entry name" value="Phosphorylase Kinase, domain 1"/>
    <property type="match status" value="1"/>
</dbReference>
<dbReference type="PROSITE" id="PS00107">
    <property type="entry name" value="PROTEIN_KINASE_ATP"/>
    <property type="match status" value="1"/>
</dbReference>
<comment type="catalytic activity">
    <reaction evidence="8">
        <text>L-seryl-[protein] + ATP = O-phospho-L-seryl-[protein] + ADP + H(+)</text>
        <dbReference type="Rhea" id="RHEA:17989"/>
        <dbReference type="Rhea" id="RHEA-COMP:9863"/>
        <dbReference type="Rhea" id="RHEA-COMP:11604"/>
        <dbReference type="ChEBI" id="CHEBI:15378"/>
        <dbReference type="ChEBI" id="CHEBI:29999"/>
        <dbReference type="ChEBI" id="CHEBI:30616"/>
        <dbReference type="ChEBI" id="CHEBI:83421"/>
        <dbReference type="ChEBI" id="CHEBI:456216"/>
        <dbReference type="EC" id="2.7.12.2"/>
    </reaction>
</comment>
<dbReference type="SUPFAM" id="SSF56112">
    <property type="entry name" value="Protein kinase-like (PK-like)"/>
    <property type="match status" value="1"/>
</dbReference>
<dbReference type="Pfam" id="PF00069">
    <property type="entry name" value="Pkinase"/>
    <property type="match status" value="1"/>
</dbReference>
<dbReference type="GO" id="GO:0004674">
    <property type="term" value="F:protein serine/threonine kinase activity"/>
    <property type="evidence" value="ECO:0007669"/>
    <property type="project" value="UniProtKB-KW"/>
</dbReference>
<accession>A0A6V1SQ10</accession>
<dbReference type="EMBL" id="HBIU01024677">
    <property type="protein sequence ID" value="CAE0632725.1"/>
    <property type="molecule type" value="Transcribed_RNA"/>
</dbReference>
<dbReference type="PANTHER" id="PTHR48013">
    <property type="entry name" value="DUAL SPECIFICITY MITOGEN-ACTIVATED PROTEIN KINASE KINASE 5-RELATED"/>
    <property type="match status" value="1"/>
</dbReference>
<keyword evidence="1" id="KW-0723">Serine/threonine-protein kinase</keyword>
<comment type="similarity">
    <text evidence="6">Belongs to the protein kinase superfamily. STE Ser/Thr protein kinase family. MAP kinase kinase subfamily.</text>
</comment>
<evidence type="ECO:0000259" key="12">
    <source>
        <dbReference type="PROSITE" id="PS50011"/>
    </source>
</evidence>
<dbReference type="CDD" id="cd06623">
    <property type="entry name" value="PKc_MAPKK_plant_like"/>
    <property type="match status" value="1"/>
</dbReference>
<evidence type="ECO:0000256" key="6">
    <source>
        <dbReference type="ARBA" id="ARBA00038035"/>
    </source>
</evidence>
<evidence type="ECO:0000256" key="2">
    <source>
        <dbReference type="ARBA" id="ARBA00022679"/>
    </source>
</evidence>
<keyword evidence="2" id="KW-0808">Transferase</keyword>
<dbReference type="EC" id="2.7.12.2" evidence="7"/>
<dbReference type="PANTHER" id="PTHR48013:SF9">
    <property type="entry name" value="DUAL SPECIFICITY MITOGEN-ACTIVATED PROTEIN KINASE KINASE 5"/>
    <property type="match status" value="1"/>
</dbReference>
<evidence type="ECO:0000256" key="10">
    <source>
        <dbReference type="ARBA" id="ARBA00051693"/>
    </source>
</evidence>
<dbReference type="PROSITE" id="PS50011">
    <property type="entry name" value="PROTEIN_KINASE_DOM"/>
    <property type="match status" value="1"/>
</dbReference>
<proteinExistence type="inferred from homology"/>
<dbReference type="InterPro" id="IPR017441">
    <property type="entry name" value="Protein_kinase_ATP_BS"/>
</dbReference>
<evidence type="ECO:0000256" key="4">
    <source>
        <dbReference type="ARBA" id="ARBA00022777"/>
    </source>
</evidence>
<keyword evidence="5 11" id="KW-0067">ATP-binding</keyword>
<dbReference type="InterPro" id="IPR000719">
    <property type="entry name" value="Prot_kinase_dom"/>
</dbReference>
<dbReference type="FunFam" id="3.30.200.20:FF:000040">
    <property type="entry name" value="Dual specificity mitogen-activated protein kinase kinase"/>
    <property type="match status" value="1"/>
</dbReference>
<comment type="catalytic activity">
    <reaction evidence="10">
        <text>L-tyrosyl-[protein] + ATP = O-phospho-L-tyrosyl-[protein] + ADP + H(+)</text>
        <dbReference type="Rhea" id="RHEA:10596"/>
        <dbReference type="Rhea" id="RHEA-COMP:10136"/>
        <dbReference type="Rhea" id="RHEA-COMP:20101"/>
        <dbReference type="ChEBI" id="CHEBI:15378"/>
        <dbReference type="ChEBI" id="CHEBI:30616"/>
        <dbReference type="ChEBI" id="CHEBI:46858"/>
        <dbReference type="ChEBI" id="CHEBI:61978"/>
        <dbReference type="ChEBI" id="CHEBI:456216"/>
        <dbReference type="EC" id="2.7.12.2"/>
    </reaction>
</comment>
<dbReference type="Gene3D" id="1.10.510.10">
    <property type="entry name" value="Transferase(Phosphotransferase) domain 1"/>
    <property type="match status" value="1"/>
</dbReference>
<dbReference type="GO" id="GO:0005524">
    <property type="term" value="F:ATP binding"/>
    <property type="evidence" value="ECO:0007669"/>
    <property type="project" value="UniProtKB-UniRule"/>
</dbReference>
<evidence type="ECO:0000256" key="1">
    <source>
        <dbReference type="ARBA" id="ARBA00022527"/>
    </source>
</evidence>
<evidence type="ECO:0000256" key="3">
    <source>
        <dbReference type="ARBA" id="ARBA00022741"/>
    </source>
</evidence>
<organism evidence="13">
    <name type="scientific">Heterosigma akashiwo</name>
    <name type="common">Chromophytic alga</name>
    <name type="synonym">Heterosigma carterae</name>
    <dbReference type="NCBI Taxonomy" id="2829"/>
    <lineage>
        <taxon>Eukaryota</taxon>
        <taxon>Sar</taxon>
        <taxon>Stramenopiles</taxon>
        <taxon>Ochrophyta</taxon>
        <taxon>Raphidophyceae</taxon>
        <taxon>Chattonellales</taxon>
        <taxon>Chattonellaceae</taxon>
        <taxon>Heterosigma</taxon>
    </lineage>
</organism>
<sequence length="333" mass="36993">MSRKYGHGPELKVDIGEKNQDSYKADSDLFIKDNIAIDSKGVSMRDSPKSFTVVYEELQLGEVIGSGASSVVLQAVHLPTGTPLALKVINMFDKSKRNQLIQEICTLYNADCPSLITFYGAFYREGSITIALEYMNGGSLANVLKQVGPVPESALANMTYQILWGLAYLKHEKRLHRDLKPGNLLINSKGEVKLTDFGVSRELQSSIELAGTFVGTFRYMSPERIRSRPYNYAADVWALGLCLIEAATGEYPYEDERTAIGMVETIVNSDIPIPDDGRFSSEFCEFLEQCLQKDSQDRLPAEALLGAPWLELHGARSYGAAVLNTRRWIEESA</sequence>
<dbReference type="GO" id="GO:0004708">
    <property type="term" value="F:MAP kinase kinase activity"/>
    <property type="evidence" value="ECO:0007669"/>
    <property type="project" value="UniProtKB-EC"/>
</dbReference>
<dbReference type="InterPro" id="IPR011009">
    <property type="entry name" value="Kinase-like_dom_sf"/>
</dbReference>
<gene>
    <name evidence="13" type="ORF">HAKA00212_LOCUS11435</name>
</gene>
<dbReference type="AlphaFoldDB" id="A0A6V1SQ10"/>
<evidence type="ECO:0000256" key="9">
    <source>
        <dbReference type="ARBA" id="ARBA00049299"/>
    </source>
</evidence>
<keyword evidence="4" id="KW-0418">Kinase</keyword>
<evidence type="ECO:0000256" key="8">
    <source>
        <dbReference type="ARBA" id="ARBA00049014"/>
    </source>
</evidence>
<evidence type="ECO:0000313" key="13">
    <source>
        <dbReference type="EMBL" id="CAE0632725.1"/>
    </source>
</evidence>
<dbReference type="SMART" id="SM00220">
    <property type="entry name" value="S_TKc"/>
    <property type="match status" value="1"/>
</dbReference>
<reference evidence="13" key="1">
    <citation type="submission" date="2021-01" db="EMBL/GenBank/DDBJ databases">
        <authorList>
            <person name="Corre E."/>
            <person name="Pelletier E."/>
            <person name="Niang G."/>
            <person name="Scheremetjew M."/>
            <person name="Finn R."/>
            <person name="Kale V."/>
            <person name="Holt S."/>
            <person name="Cochrane G."/>
            <person name="Meng A."/>
            <person name="Brown T."/>
            <person name="Cohen L."/>
        </authorList>
    </citation>
    <scope>NUCLEOTIDE SEQUENCE</scope>
    <source>
        <strain evidence="13">CCMP3107</strain>
    </source>
</reference>
<evidence type="ECO:0000256" key="11">
    <source>
        <dbReference type="PROSITE-ProRule" id="PRU10141"/>
    </source>
</evidence>
<feature type="domain" description="Protein kinase" evidence="12">
    <location>
        <begin position="58"/>
        <end position="310"/>
    </location>
</feature>
<evidence type="ECO:0000256" key="5">
    <source>
        <dbReference type="ARBA" id="ARBA00022840"/>
    </source>
</evidence>
<keyword evidence="3 11" id="KW-0547">Nucleotide-binding</keyword>
<evidence type="ECO:0000256" key="7">
    <source>
        <dbReference type="ARBA" id="ARBA00038999"/>
    </source>
</evidence>